<name>A0A1B6INZ9_9HEMI</name>
<dbReference type="GO" id="GO:0005524">
    <property type="term" value="F:ATP binding"/>
    <property type="evidence" value="ECO:0007669"/>
    <property type="project" value="InterPro"/>
</dbReference>
<evidence type="ECO:0000256" key="1">
    <source>
        <dbReference type="ARBA" id="ARBA00009670"/>
    </source>
</evidence>
<evidence type="ECO:0000313" key="3">
    <source>
        <dbReference type="EMBL" id="JAS88658.1"/>
    </source>
</evidence>
<feature type="domain" description="Protein kinase" evidence="2">
    <location>
        <begin position="150"/>
        <end position="467"/>
    </location>
</feature>
<dbReference type="CDD" id="cd13969">
    <property type="entry name" value="ADCK1-like"/>
    <property type="match status" value="1"/>
</dbReference>
<evidence type="ECO:0000313" key="4">
    <source>
        <dbReference type="EMBL" id="JAS90139.1"/>
    </source>
</evidence>
<dbReference type="PANTHER" id="PTHR43173">
    <property type="entry name" value="ABC1 FAMILY PROTEIN"/>
    <property type="match status" value="1"/>
</dbReference>
<dbReference type="InterPro" id="IPR000719">
    <property type="entry name" value="Prot_kinase_dom"/>
</dbReference>
<proteinExistence type="inferred from homology"/>
<dbReference type="EMBL" id="GECU01017567">
    <property type="protein sequence ID" value="JAS90139.1"/>
    <property type="molecule type" value="Transcribed_RNA"/>
</dbReference>
<dbReference type="Gene3D" id="1.10.510.10">
    <property type="entry name" value="Transferase(Phosphotransferase) domain 1"/>
    <property type="match status" value="1"/>
</dbReference>
<dbReference type="PROSITE" id="PS50011">
    <property type="entry name" value="PROTEIN_KINASE_DOM"/>
    <property type="match status" value="1"/>
</dbReference>
<dbReference type="GO" id="GO:0004672">
    <property type="term" value="F:protein kinase activity"/>
    <property type="evidence" value="ECO:0007669"/>
    <property type="project" value="InterPro"/>
</dbReference>
<dbReference type="SUPFAM" id="SSF56112">
    <property type="entry name" value="Protein kinase-like (PK-like)"/>
    <property type="match status" value="1"/>
</dbReference>
<dbReference type="Pfam" id="PF03109">
    <property type="entry name" value="ABC1"/>
    <property type="match status" value="1"/>
</dbReference>
<dbReference type="GO" id="GO:0055088">
    <property type="term" value="P:lipid homeostasis"/>
    <property type="evidence" value="ECO:0007669"/>
    <property type="project" value="TreeGrafter"/>
</dbReference>
<dbReference type="InterPro" id="IPR045307">
    <property type="entry name" value="ADCK1_dom"/>
</dbReference>
<dbReference type="EMBL" id="GECU01019048">
    <property type="protein sequence ID" value="JAS88658.1"/>
    <property type="molecule type" value="Transcribed_RNA"/>
</dbReference>
<dbReference type="GO" id="GO:0007005">
    <property type="term" value="P:mitochondrion organization"/>
    <property type="evidence" value="ECO:0007669"/>
    <property type="project" value="TreeGrafter"/>
</dbReference>
<reference evidence="3" key="1">
    <citation type="submission" date="2015-11" db="EMBL/GenBank/DDBJ databases">
        <title>De novo transcriptome assembly of four potential Pierce s Disease insect vectors from Arizona vineyards.</title>
        <authorList>
            <person name="Tassone E.E."/>
        </authorList>
    </citation>
    <scope>NUCLEOTIDE SEQUENCE</scope>
</reference>
<dbReference type="GO" id="GO:0005743">
    <property type="term" value="C:mitochondrial inner membrane"/>
    <property type="evidence" value="ECO:0007669"/>
    <property type="project" value="TreeGrafter"/>
</dbReference>
<evidence type="ECO:0000259" key="2">
    <source>
        <dbReference type="PROSITE" id="PS50011"/>
    </source>
</evidence>
<sequence length="516" mass="59196">MWPVRRLVKYGLVGSVLVGGVTSLHANQYNIDSIGVVRLGRSAFTVFKIGMHYKMELYGKNLDPNSEEYKAQRSKVHREAAEALLDLCRTNKGVYIKVGQHIGALDYLVPKEYVETMKVLHSHAPTSSLSDIHRVLQEDLKLNPLSVFEEIDGEPLGAASLAQVHRARLKDGTVVAVKVQHPYVQGNSLVDMKTMEVLVKIVSWVFPNFKFQWLVDETKRNIPLELDFRLEAENIEKVRRMFSHLSWLKIPKVYPELSTKRVLTMEFLEGGQVNDLDYIKTKNINPFEVSDKLGQLYSHMIFIEGFVHSDPHPGNILVRREPSGQTSLVLLDHGLYATLTNEVRWEYSKLWLSILNKDKELMRQHCDKLGVGDLYALFACMVSGRTWDAIESGLNKTKFTVKEKDMFQKEIPNLLPVISEILARVDRQMLLILKTNDLLRGIEHTLQTQSRMSSFLVMSQCCVRSVYGEQLKQCSSSLARWQTTFLQHWTLLKLSIYYFYLHVNSLVRGISVKRLS</sequence>
<comment type="similarity">
    <text evidence="1">Belongs to the protein kinase superfamily. ADCK protein kinase family.</text>
</comment>
<accession>A0A1B6INZ9</accession>
<dbReference type="AlphaFoldDB" id="A0A1B6INZ9"/>
<protein>
    <recommendedName>
        <fullName evidence="2">Protein kinase domain-containing protein</fullName>
    </recommendedName>
</protein>
<dbReference type="InterPro" id="IPR011009">
    <property type="entry name" value="Kinase-like_dom_sf"/>
</dbReference>
<gene>
    <name evidence="3" type="ORF">g.43215</name>
    <name evidence="4" type="ORF">g.43224</name>
</gene>
<dbReference type="InterPro" id="IPR004147">
    <property type="entry name" value="ABC1_dom"/>
</dbReference>
<dbReference type="PANTHER" id="PTHR43173:SF19">
    <property type="entry name" value="AARF DOMAIN-CONTAINING PROTEIN KINASE 1"/>
    <property type="match status" value="1"/>
</dbReference>
<dbReference type="InterPro" id="IPR051130">
    <property type="entry name" value="Mito_struct-func_regulator"/>
</dbReference>
<organism evidence="3">
    <name type="scientific">Homalodisca liturata</name>
    <dbReference type="NCBI Taxonomy" id="320908"/>
    <lineage>
        <taxon>Eukaryota</taxon>
        <taxon>Metazoa</taxon>
        <taxon>Ecdysozoa</taxon>
        <taxon>Arthropoda</taxon>
        <taxon>Hexapoda</taxon>
        <taxon>Insecta</taxon>
        <taxon>Pterygota</taxon>
        <taxon>Neoptera</taxon>
        <taxon>Paraneoptera</taxon>
        <taxon>Hemiptera</taxon>
        <taxon>Auchenorrhyncha</taxon>
        <taxon>Membracoidea</taxon>
        <taxon>Cicadellidae</taxon>
        <taxon>Cicadellinae</taxon>
        <taxon>Proconiini</taxon>
        <taxon>Homalodisca</taxon>
    </lineage>
</organism>